<dbReference type="EMBL" id="QOKY01000128">
    <property type="protein sequence ID" value="RMZ57453.1"/>
    <property type="molecule type" value="Genomic_DNA"/>
</dbReference>
<dbReference type="Proteomes" id="UP000279271">
    <property type="component" value="Unassembled WGS sequence"/>
</dbReference>
<sequence>MTHVGSFAGRSGVVCPGRPAPFQGLPSSPRGGRPSIRLGAGPKKLNTFDDSWQKRWFGAGYFAEEKDVSPSSMYRKIEKKKVLSGVERLGLLSKAEKAGLTLTKIEQLGLLGAAENLGLLSLAERLLVSDPGLITSASIPALVLSILAAALIPHDTALTSIISYLISSLSLGVAAVLFITGFVVKGLQEEDG</sequence>
<dbReference type="KEGG" id="apro:F751_0333"/>
<dbReference type="GeneID" id="23611724"/>
<organism evidence="4 6">
    <name type="scientific">Auxenochlorella protothecoides</name>
    <name type="common">Green microalga</name>
    <name type="synonym">Chlorella protothecoides</name>
    <dbReference type="NCBI Taxonomy" id="3075"/>
    <lineage>
        <taxon>Eukaryota</taxon>
        <taxon>Viridiplantae</taxon>
        <taxon>Chlorophyta</taxon>
        <taxon>core chlorophytes</taxon>
        <taxon>Trebouxiophyceae</taxon>
        <taxon>Chlorellales</taxon>
        <taxon>Chlorellaceae</taxon>
        <taxon>Auxenochlorella</taxon>
    </lineage>
</organism>
<name>A0A087SB71_AUXPR</name>
<keyword evidence="2" id="KW-0472">Membrane</keyword>
<dbReference type="Proteomes" id="UP000028924">
    <property type="component" value="Unassembled WGS sequence"/>
</dbReference>
<evidence type="ECO:0000313" key="6">
    <source>
        <dbReference type="Proteomes" id="UP000028924"/>
    </source>
</evidence>
<feature type="transmembrane region" description="Helical" evidence="2">
    <location>
        <begin position="132"/>
        <end position="152"/>
    </location>
</feature>
<dbReference type="eggNOG" id="ENOG502RXMF">
    <property type="taxonomic scope" value="Eukaryota"/>
</dbReference>
<dbReference type="Pfam" id="PF06549">
    <property type="entry name" value="DUF1118"/>
    <property type="match status" value="1"/>
</dbReference>
<reference evidence="3" key="2">
    <citation type="submission" date="2015-08" db="EMBL/GenBank/DDBJ databases">
        <authorList>
            <person name="Babu N.S."/>
            <person name="Beckwith C.J."/>
            <person name="Beseler K.G."/>
            <person name="Brison A."/>
            <person name="Carone J.V."/>
            <person name="Caskin T.P."/>
            <person name="Diamond M."/>
            <person name="Durham M.E."/>
            <person name="Foxe J.M."/>
            <person name="Go M."/>
            <person name="Henderson B.A."/>
            <person name="Jones I.B."/>
            <person name="McGettigan J.A."/>
            <person name="Micheletti S.J."/>
            <person name="Nasrallah M.E."/>
            <person name="Ortiz D."/>
            <person name="Piller C.R."/>
            <person name="Privatt S.R."/>
            <person name="Schneider S.L."/>
            <person name="Sharp S."/>
            <person name="Smith T.C."/>
            <person name="Stanton J.D."/>
            <person name="Ullery H.E."/>
            <person name="Wilson R.J."/>
            <person name="Serrano M.G."/>
            <person name="Buck G."/>
            <person name="Lee V."/>
            <person name="Wang Y."/>
            <person name="Carvalho R."/>
            <person name="Voegtly L."/>
            <person name="Shi R."/>
            <person name="Duckworth R."/>
            <person name="Johnson A."/>
            <person name="Loviza R."/>
            <person name="Walstead R."/>
            <person name="Shah Z."/>
            <person name="Kiflezghi M."/>
            <person name="Wade K."/>
            <person name="Ball S.L."/>
            <person name="Bradley K.W."/>
            <person name="Asai D.J."/>
            <person name="Bowman C.A."/>
            <person name="Russell D.A."/>
            <person name="Pope W.H."/>
            <person name="Jacobs-Sera D."/>
            <person name="Hendrix R.W."/>
            <person name="Hatfull G.F."/>
        </authorList>
    </citation>
    <scope>NUCLEOTIDE SEQUENCE</scope>
</reference>
<gene>
    <name evidence="5" type="ORF">APUTEX25_004287</name>
    <name evidence="4" type="ORF">F751_0333</name>
    <name evidence="3" type="ORF">g.4414</name>
</gene>
<dbReference type="AlphaFoldDB" id="A0A087SB71"/>
<evidence type="ECO:0000256" key="2">
    <source>
        <dbReference type="SAM" id="Phobius"/>
    </source>
</evidence>
<evidence type="ECO:0000313" key="5">
    <source>
        <dbReference type="EMBL" id="RMZ57453.1"/>
    </source>
</evidence>
<dbReference type="InterPro" id="IPR009500">
    <property type="entry name" value="DUF1118"/>
</dbReference>
<evidence type="ECO:0000313" key="7">
    <source>
        <dbReference type="Proteomes" id="UP000279271"/>
    </source>
</evidence>
<evidence type="ECO:0000313" key="4">
    <source>
        <dbReference type="EMBL" id="KFM22975.1"/>
    </source>
</evidence>
<evidence type="ECO:0000256" key="1">
    <source>
        <dbReference type="SAM" id="MobiDB-lite"/>
    </source>
</evidence>
<accession>A0A087SB71</accession>
<dbReference type="RefSeq" id="XP_011395842.1">
    <property type="nucleotide sequence ID" value="XM_011397540.1"/>
</dbReference>
<keyword evidence="6" id="KW-1185">Reference proteome</keyword>
<feature type="transmembrane region" description="Helical" evidence="2">
    <location>
        <begin position="164"/>
        <end position="184"/>
    </location>
</feature>
<keyword evidence="2" id="KW-1133">Transmembrane helix</keyword>
<evidence type="ECO:0000313" key="3">
    <source>
        <dbReference type="EMBL" id="JAT68535.1"/>
    </source>
</evidence>
<dbReference type="EMBL" id="GDKF01010087">
    <property type="protein sequence ID" value="JAT68535.1"/>
    <property type="molecule type" value="Transcribed_RNA"/>
</dbReference>
<dbReference type="STRING" id="3075.A0A087SB71"/>
<reference evidence="7" key="3">
    <citation type="journal article" date="2018" name="Algal Res.">
        <title>Characterization of plant carbon substrate utilization by Auxenochlorella protothecoides.</title>
        <authorList>
            <person name="Vogler B.W."/>
            <person name="Starkenburg S.R."/>
            <person name="Sudasinghe N."/>
            <person name="Schambach J.Y."/>
            <person name="Rollin J.A."/>
            <person name="Pattathil S."/>
            <person name="Barry A.N."/>
        </authorList>
    </citation>
    <scope>NUCLEOTIDE SEQUENCE [LARGE SCALE GENOMIC DNA]</scope>
    <source>
        <strain evidence="7">UTEX 25</strain>
    </source>
</reference>
<dbReference type="EMBL" id="KL662085">
    <property type="protein sequence ID" value="KFM22975.1"/>
    <property type="molecule type" value="Genomic_DNA"/>
</dbReference>
<reference evidence="5" key="5">
    <citation type="submission" date="2018-11" db="EMBL/GenBank/DDBJ databases">
        <title>Characterization of plant carbon substrate utilization by Auxenochlorella protothecoides.</title>
        <authorList>
            <person name="Vogler B.W."/>
            <person name="Starkenburg S.R."/>
            <person name="Sudasinghe N."/>
            <person name="Schambach J.Y."/>
            <person name="Rollin J.A."/>
            <person name="Pattathil S."/>
            <person name="Barry A.N."/>
        </authorList>
    </citation>
    <scope>NUCLEOTIDE SEQUENCE [LARGE SCALE GENOMIC DNA]</scope>
    <source>
        <strain evidence="5">UTEX 25</strain>
    </source>
</reference>
<reference evidence="5" key="4">
    <citation type="submission" date="2018-10" db="EMBL/GenBank/DDBJ databases">
        <authorList>
            <person name="Hovde B."/>
            <person name="Zhang X."/>
        </authorList>
    </citation>
    <scope>NUCLEOTIDE SEQUENCE [LARGE SCALE GENOMIC DNA]</scope>
    <source>
        <strain evidence="5">UTEX 25</strain>
    </source>
</reference>
<reference evidence="4 6" key="1">
    <citation type="journal article" date="2014" name="BMC Genomics">
        <title>Oil accumulation mechanisms of the oleaginous microalga Chlorella protothecoides revealed through its genome, transcriptomes, and proteomes.</title>
        <authorList>
            <person name="Gao C."/>
            <person name="Wang Y."/>
            <person name="Shen Y."/>
            <person name="Yan D."/>
            <person name="He X."/>
            <person name="Dai J."/>
            <person name="Wu Q."/>
        </authorList>
    </citation>
    <scope>NUCLEOTIDE SEQUENCE [LARGE SCALE GENOMIC DNA]</scope>
    <source>
        <strain evidence="4 6">0710</strain>
    </source>
</reference>
<dbReference type="OrthoDB" id="444029at2759"/>
<protein>
    <submittedName>
        <fullName evidence="4">Uncharacterized protein</fullName>
    </submittedName>
</protein>
<feature type="region of interest" description="Disordered" evidence="1">
    <location>
        <begin position="18"/>
        <end position="40"/>
    </location>
</feature>
<proteinExistence type="predicted"/>
<keyword evidence="2" id="KW-0812">Transmembrane</keyword>